<dbReference type="Proteomes" id="UP000220797">
    <property type="component" value="Unassembled WGS sequence"/>
</dbReference>
<dbReference type="InterPro" id="IPR024079">
    <property type="entry name" value="MetalloPept_cat_dom_sf"/>
</dbReference>
<organism evidence="2 3">
    <name type="scientific">Plasmodium gallinaceum</name>
    <dbReference type="NCBI Taxonomy" id="5849"/>
    <lineage>
        <taxon>Eukaryota</taxon>
        <taxon>Sar</taxon>
        <taxon>Alveolata</taxon>
        <taxon>Apicomplexa</taxon>
        <taxon>Aconoidasida</taxon>
        <taxon>Haemosporida</taxon>
        <taxon>Plasmodiidae</taxon>
        <taxon>Plasmodium</taxon>
        <taxon>Plasmodium (Haemamoeba)</taxon>
    </lineage>
</organism>
<comment type="caution">
    <text evidence="2">The sequence shown here is derived from an EMBL/GenBank/DDBJ whole genome shotgun (WGS) entry which is preliminary data.</text>
</comment>
<dbReference type="EMBL" id="CVMV01000143">
    <property type="protein sequence ID" value="CRG98157.1"/>
    <property type="molecule type" value="Genomic_DNA"/>
</dbReference>
<keyword evidence="1" id="KW-0732">Signal</keyword>
<dbReference type="SUPFAM" id="SSF55486">
    <property type="entry name" value="Metalloproteases ('zincins'), catalytic domain"/>
    <property type="match status" value="1"/>
</dbReference>
<evidence type="ECO:0000256" key="1">
    <source>
        <dbReference type="SAM" id="SignalP"/>
    </source>
</evidence>
<dbReference type="OrthoDB" id="360533at2759"/>
<dbReference type="GO" id="GO:0008237">
    <property type="term" value="F:metallopeptidase activity"/>
    <property type="evidence" value="ECO:0007669"/>
    <property type="project" value="InterPro"/>
</dbReference>
<sequence>MKGKYALSYFLMLVVLHVVKGYNVRNGSNAKNINNSNSQEGSVVIRNTHPLNPKEEEKLRNINLYKQMTFIQASASSSNMMHDQEKNIKGKTYEVTGVVNGIVKDHPLSVALGAQYSNYFDSLEIIKLTSKNKRFKFLVKPGKYYLRIYGNTYMTPSAIKITIPCEKCKHVNDKYSDSIYVTPYKSDPNLFIYNWELQVSCPLPLENINTVHNDEADWSHGNKLENELKLDASAAATALKTFYGIELMGIWGSEYSNRLLSVISNFPECIKLVAYDKVARTLQRKHQKWVLIDDDLGAFNMDVELFNDPEYEYSKTVRVSTKAFSFSKRMVKNPGNNGKYFSRRLEKVIIRALFTHDFQLFYTYFEQKHGVILLDPNVNRQLLEQISGYPYTDYQPWNQNMEELIEIATSWDEYPKGFQKVKGLKYLLRRKNGLKHPVHPTAPAVAFPGGSERDSFLEFMESAFVNYRDISHLVLHEIGHFIYVNNLSSEYKNEWMELGKWYKEPLSPSQWASRLEVEFVSAYAHDKNPGEDFSESIASFVLNPRLLSSRSPKKYKWLKEKVFSGSFYTTSGTHLFEVLNLGNGVFYYPGKVKKVHAKVIGSPTENKKIQVDIFLLSTKGLDGCAKHVYSRLFSEQQTYRDVYFFPKDGAECSHHLYGEFNMNPSESRGRWVSESLTFTGLNSINRYVGLGSFLFYIYINNQNEDIEKPIPLLDSVSVYPYNSSDAENSLIKLQIMVLEDNMLKKENGTYASFASKDNNSYSYFNYTSEIYEPEFNSNVIKKDYFLSDIRTNGFRQVGLESCKEYTDMDISKLKCFQVVNPVSIPKYCIGSRFYLRQFSAEDEAGNQSMVNFSSDKFFADLKAGTERDTHEPVLYNVKVSSKPANKNHDGETIVTVDFSVYDDLSGIYYIFVYLRDPHGGIHRSDVDRSMLPNDIEMKNINHKILLPKGSMGGIWMLDEIKAVDKCKNESRNIYSYSVYVENS</sequence>
<reference evidence="2" key="1">
    <citation type="submission" date="2015-04" db="EMBL/GenBank/DDBJ databases">
        <authorList>
            <consortium name="Pathogen Informatics"/>
        </authorList>
    </citation>
    <scope>NUCLEOTIDE SEQUENCE [LARGE SCALE GENOMIC DNA]</scope>
    <source>
        <strain evidence="2">8A</strain>
    </source>
</reference>
<keyword evidence="3" id="KW-1185">Reference proteome</keyword>
<feature type="signal peptide" evidence="1">
    <location>
        <begin position="1"/>
        <end position="21"/>
    </location>
</feature>
<dbReference type="RefSeq" id="XP_028530954.1">
    <property type="nucleotide sequence ID" value="XM_028674619.1"/>
</dbReference>
<dbReference type="AlphaFoldDB" id="A0A1J1H120"/>
<dbReference type="Gene3D" id="3.40.390.10">
    <property type="entry name" value="Collagenase (Catalytic Domain)"/>
    <property type="match status" value="1"/>
</dbReference>
<gene>
    <name evidence="2" type="primary">SIAP1</name>
    <name evidence="2" type="ORF">PGAL8A_00059200</name>
</gene>
<evidence type="ECO:0000313" key="2">
    <source>
        <dbReference type="EMBL" id="CRG98157.1"/>
    </source>
</evidence>
<name>A0A1J1H120_PLAGA</name>
<protein>
    <submittedName>
        <fullName evidence="2">Sporozoite invasion-associated protein 1, putative</fullName>
    </submittedName>
</protein>
<dbReference type="VEuPathDB" id="PlasmoDB:PGAL8A_00059200"/>
<evidence type="ECO:0000313" key="3">
    <source>
        <dbReference type="Proteomes" id="UP000220797"/>
    </source>
</evidence>
<feature type="chain" id="PRO_5012588424" evidence="1">
    <location>
        <begin position="22"/>
        <end position="983"/>
    </location>
</feature>
<dbReference type="GeneID" id="39729117"/>
<proteinExistence type="predicted"/>
<accession>A0A1J1H120</accession>